<feature type="transmembrane region" description="Helical" evidence="1">
    <location>
        <begin position="57"/>
        <end position="78"/>
    </location>
</feature>
<reference evidence="3 4" key="2">
    <citation type="submission" date="2018-03" db="EMBL/GenBank/DDBJ databases">
        <title>The ancient ancestry and fast evolution of plastids.</title>
        <authorList>
            <person name="Moore K.R."/>
            <person name="Magnabosco C."/>
            <person name="Momper L."/>
            <person name="Gold D.A."/>
            <person name="Bosak T."/>
            <person name="Fournier G.P."/>
        </authorList>
    </citation>
    <scope>NUCLEOTIDE SEQUENCE [LARGE SCALE GENOMIC DNA]</scope>
    <source>
        <strain evidence="3 4">ULC007</strain>
    </source>
</reference>
<reference evidence="3 4" key="1">
    <citation type="submission" date="2018-02" db="EMBL/GenBank/DDBJ databases">
        <authorList>
            <person name="Cohen D.B."/>
            <person name="Kent A.D."/>
        </authorList>
    </citation>
    <scope>NUCLEOTIDE SEQUENCE [LARGE SCALE GENOMIC DNA]</scope>
    <source>
        <strain evidence="3 4">ULC007</strain>
    </source>
</reference>
<organism evidence="3 4">
    <name type="scientific">Phormidesmis priestleyi ULC007</name>
    <dbReference type="NCBI Taxonomy" id="1920490"/>
    <lineage>
        <taxon>Bacteria</taxon>
        <taxon>Bacillati</taxon>
        <taxon>Cyanobacteriota</taxon>
        <taxon>Cyanophyceae</taxon>
        <taxon>Leptolyngbyales</taxon>
        <taxon>Leptolyngbyaceae</taxon>
        <taxon>Phormidesmis</taxon>
    </lineage>
</organism>
<dbReference type="AlphaFoldDB" id="A0A2T1DER5"/>
<evidence type="ECO:0000256" key="1">
    <source>
        <dbReference type="SAM" id="Phobius"/>
    </source>
</evidence>
<dbReference type="Proteomes" id="UP000238634">
    <property type="component" value="Unassembled WGS sequence"/>
</dbReference>
<dbReference type="EMBL" id="PVWG01000013">
    <property type="protein sequence ID" value="PSB19002.1"/>
    <property type="molecule type" value="Genomic_DNA"/>
</dbReference>
<protein>
    <submittedName>
        <fullName evidence="3">Uncharacterized protein</fullName>
    </submittedName>
</protein>
<evidence type="ECO:0000256" key="2">
    <source>
        <dbReference type="SAM" id="SignalP"/>
    </source>
</evidence>
<keyword evidence="1" id="KW-0812">Transmembrane</keyword>
<name>A0A2T1DER5_9CYAN</name>
<dbReference type="RefSeq" id="WP_073072240.1">
    <property type="nucleotide sequence ID" value="NZ_MPPI01000014.1"/>
</dbReference>
<keyword evidence="2" id="KW-0732">Signal</keyword>
<feature type="signal peptide" evidence="2">
    <location>
        <begin position="1"/>
        <end position="24"/>
    </location>
</feature>
<keyword evidence="1" id="KW-1133">Transmembrane helix</keyword>
<proteinExistence type="predicted"/>
<evidence type="ECO:0000313" key="4">
    <source>
        <dbReference type="Proteomes" id="UP000238634"/>
    </source>
</evidence>
<gene>
    <name evidence="3" type="ORF">C7B65_13385</name>
</gene>
<feature type="chain" id="PRO_5015474538" evidence="2">
    <location>
        <begin position="25"/>
        <end position="107"/>
    </location>
</feature>
<sequence>MISRLLVISFLSLGLSMTTTRAIATIPAQEAIASVGQPNLNQDSQPQTDNSDAASQQVFLGVLAIFLLGTPVLGCAVYKQHRSYRKVLQRNKVESLERIWRLPSKTR</sequence>
<keyword evidence="4" id="KW-1185">Reference proteome</keyword>
<evidence type="ECO:0000313" key="3">
    <source>
        <dbReference type="EMBL" id="PSB19002.1"/>
    </source>
</evidence>
<accession>A0A2T1DER5</accession>
<keyword evidence="1" id="KW-0472">Membrane</keyword>
<comment type="caution">
    <text evidence="3">The sequence shown here is derived from an EMBL/GenBank/DDBJ whole genome shotgun (WGS) entry which is preliminary data.</text>
</comment>